<sequence>MPKNLKKEDSDSYTNNINQINHNNITKENQEDFQNTDITKECENIYFNINAFIYTYFNYITEENTDTEKIIEDIISYYKNDNKKEKLSFSDLLNILNNNGEIMDQMEFKRIFQIFTKKDESFDENDFLNMDTLKEMIE</sequence>
<protein>
    <recommendedName>
        <fullName evidence="4">EF-hand domain-containing protein</fullName>
    </recommendedName>
</protein>
<evidence type="ECO:0000313" key="3">
    <source>
        <dbReference type="Proteomes" id="UP000030673"/>
    </source>
</evidence>
<evidence type="ECO:0000313" key="2">
    <source>
        <dbReference type="EMBL" id="EWC88732.1"/>
    </source>
</evidence>
<reference evidence="2 3" key="1">
    <citation type="submission" date="2013-02" db="EMBL/GenBank/DDBJ databases">
        <title>The Genome Sequence of Plasmodium falciparum NF54.</title>
        <authorList>
            <consortium name="The Broad Institute Genome Sequencing Platform"/>
            <consortium name="The Broad Institute Genome Sequencing Center for Infectious Disease"/>
            <person name="Neafsey D."/>
            <person name="Cheeseman I."/>
            <person name="Volkman S."/>
            <person name="Adams J."/>
            <person name="Walker B."/>
            <person name="Young S.K."/>
            <person name="Zeng Q."/>
            <person name="Gargeya S."/>
            <person name="Fitzgerald M."/>
            <person name="Haas B."/>
            <person name="Abouelleil A."/>
            <person name="Alvarado L."/>
            <person name="Arachchi H.M."/>
            <person name="Berlin A.M."/>
            <person name="Chapman S.B."/>
            <person name="Dewar J."/>
            <person name="Goldberg J."/>
            <person name="Griggs A."/>
            <person name="Gujja S."/>
            <person name="Hansen M."/>
            <person name="Howarth C."/>
            <person name="Imamovic A."/>
            <person name="Larimer J."/>
            <person name="McCowan C."/>
            <person name="Murphy C."/>
            <person name="Neiman D."/>
            <person name="Pearson M."/>
            <person name="Priest M."/>
            <person name="Roberts A."/>
            <person name="Saif S."/>
            <person name="Shea T."/>
            <person name="Sisk P."/>
            <person name="Sykes S."/>
            <person name="Wortman J."/>
            <person name="Nusbaum C."/>
            <person name="Birren B."/>
        </authorList>
    </citation>
    <scope>NUCLEOTIDE SEQUENCE [LARGE SCALE GENOMIC DNA]</scope>
    <source>
        <strain evidence="2 3">NF54</strain>
    </source>
</reference>
<name>W7KFZ7_PLAFO</name>
<keyword evidence="3" id="KW-1185">Reference proteome</keyword>
<feature type="compositionally biased region" description="Basic and acidic residues" evidence="1">
    <location>
        <begin position="1"/>
        <end position="10"/>
    </location>
</feature>
<dbReference type="AlphaFoldDB" id="W7KFZ7"/>
<dbReference type="SUPFAM" id="SSF47473">
    <property type="entry name" value="EF-hand"/>
    <property type="match status" value="1"/>
</dbReference>
<evidence type="ECO:0000256" key="1">
    <source>
        <dbReference type="SAM" id="MobiDB-lite"/>
    </source>
</evidence>
<feature type="region of interest" description="Disordered" evidence="1">
    <location>
        <begin position="1"/>
        <end position="23"/>
    </location>
</feature>
<proteinExistence type="predicted"/>
<organism evidence="2 3">
    <name type="scientific">Plasmodium falciparum (isolate NF54)</name>
    <dbReference type="NCBI Taxonomy" id="5843"/>
    <lineage>
        <taxon>Eukaryota</taxon>
        <taxon>Sar</taxon>
        <taxon>Alveolata</taxon>
        <taxon>Apicomplexa</taxon>
        <taxon>Aconoidasida</taxon>
        <taxon>Haemosporida</taxon>
        <taxon>Plasmodiidae</taxon>
        <taxon>Plasmodium</taxon>
        <taxon>Plasmodium (Laverania)</taxon>
    </lineage>
</organism>
<evidence type="ECO:0008006" key="4">
    <source>
        <dbReference type="Google" id="ProtNLM"/>
    </source>
</evidence>
<gene>
    <name evidence="2" type="ORF">PFNF54_02471</name>
</gene>
<dbReference type="Proteomes" id="UP000030673">
    <property type="component" value="Unassembled WGS sequence"/>
</dbReference>
<dbReference type="EMBL" id="KE123804">
    <property type="protein sequence ID" value="EWC88732.1"/>
    <property type="molecule type" value="Genomic_DNA"/>
</dbReference>
<dbReference type="InterPro" id="IPR011992">
    <property type="entry name" value="EF-hand-dom_pair"/>
</dbReference>
<accession>W7KFZ7</accession>